<name>A0A517NX95_9BACT</name>
<dbReference type="OrthoDB" id="233542at2"/>
<dbReference type="PANTHER" id="PTHR36838:SF3">
    <property type="entry name" value="TRANSPORTER AUXIN EFFLUX CARRIER EC FAMILY"/>
    <property type="match status" value="1"/>
</dbReference>
<keyword evidence="3" id="KW-0813">Transport</keyword>
<feature type="transmembrane region" description="Helical" evidence="8">
    <location>
        <begin position="264"/>
        <end position="284"/>
    </location>
</feature>
<feature type="transmembrane region" description="Helical" evidence="8">
    <location>
        <begin position="69"/>
        <end position="94"/>
    </location>
</feature>
<protein>
    <submittedName>
        <fullName evidence="9">Membrane transport protein</fullName>
    </submittedName>
</protein>
<keyword evidence="6 8" id="KW-1133">Transmembrane helix</keyword>
<feature type="transmembrane region" description="Helical" evidence="8">
    <location>
        <begin position="233"/>
        <end position="258"/>
    </location>
</feature>
<keyword evidence="10" id="KW-1185">Reference proteome</keyword>
<evidence type="ECO:0000256" key="2">
    <source>
        <dbReference type="ARBA" id="ARBA00010145"/>
    </source>
</evidence>
<evidence type="ECO:0000256" key="5">
    <source>
        <dbReference type="ARBA" id="ARBA00022692"/>
    </source>
</evidence>
<organism evidence="9 10">
    <name type="scientific">Stieleria marina</name>
    <dbReference type="NCBI Taxonomy" id="1930275"/>
    <lineage>
        <taxon>Bacteria</taxon>
        <taxon>Pseudomonadati</taxon>
        <taxon>Planctomycetota</taxon>
        <taxon>Planctomycetia</taxon>
        <taxon>Pirellulales</taxon>
        <taxon>Pirellulaceae</taxon>
        <taxon>Stieleria</taxon>
    </lineage>
</organism>
<evidence type="ECO:0000313" key="10">
    <source>
        <dbReference type="Proteomes" id="UP000319817"/>
    </source>
</evidence>
<evidence type="ECO:0000256" key="8">
    <source>
        <dbReference type="SAM" id="Phobius"/>
    </source>
</evidence>
<keyword evidence="7 8" id="KW-0472">Membrane</keyword>
<dbReference type="InterPro" id="IPR004776">
    <property type="entry name" value="Mem_transp_PIN-like"/>
</dbReference>
<dbReference type="GO" id="GO:0055085">
    <property type="term" value="P:transmembrane transport"/>
    <property type="evidence" value="ECO:0007669"/>
    <property type="project" value="InterPro"/>
</dbReference>
<dbReference type="EMBL" id="CP036526">
    <property type="protein sequence ID" value="QDT11741.1"/>
    <property type="molecule type" value="Genomic_DNA"/>
</dbReference>
<feature type="transmembrane region" description="Helical" evidence="8">
    <location>
        <begin position="172"/>
        <end position="194"/>
    </location>
</feature>
<dbReference type="PANTHER" id="PTHR36838">
    <property type="entry name" value="AUXIN EFFLUX CARRIER FAMILY PROTEIN"/>
    <property type="match status" value="1"/>
</dbReference>
<evidence type="ECO:0000256" key="3">
    <source>
        <dbReference type="ARBA" id="ARBA00022448"/>
    </source>
</evidence>
<keyword evidence="4" id="KW-1003">Cell membrane</keyword>
<dbReference type="Pfam" id="PF03547">
    <property type="entry name" value="Mem_trans"/>
    <property type="match status" value="2"/>
</dbReference>
<reference evidence="9 10" key="1">
    <citation type="submission" date="2019-02" db="EMBL/GenBank/DDBJ databases">
        <title>Deep-cultivation of Planctomycetes and their phenomic and genomic characterization uncovers novel biology.</title>
        <authorList>
            <person name="Wiegand S."/>
            <person name="Jogler M."/>
            <person name="Boedeker C."/>
            <person name="Pinto D."/>
            <person name="Vollmers J."/>
            <person name="Rivas-Marin E."/>
            <person name="Kohn T."/>
            <person name="Peeters S.H."/>
            <person name="Heuer A."/>
            <person name="Rast P."/>
            <person name="Oberbeckmann S."/>
            <person name="Bunk B."/>
            <person name="Jeske O."/>
            <person name="Meyerdierks A."/>
            <person name="Storesund J.E."/>
            <person name="Kallscheuer N."/>
            <person name="Luecker S."/>
            <person name="Lage O.M."/>
            <person name="Pohl T."/>
            <person name="Merkel B.J."/>
            <person name="Hornburger P."/>
            <person name="Mueller R.-W."/>
            <person name="Bruemmer F."/>
            <person name="Labrenz M."/>
            <person name="Spormann A.M."/>
            <person name="Op den Camp H."/>
            <person name="Overmann J."/>
            <person name="Amann R."/>
            <person name="Jetten M.S.M."/>
            <person name="Mascher T."/>
            <person name="Medema M.H."/>
            <person name="Devos D.P."/>
            <person name="Kaster A.-K."/>
            <person name="Ovreas L."/>
            <person name="Rohde M."/>
            <person name="Galperin M.Y."/>
            <person name="Jogler C."/>
        </authorList>
    </citation>
    <scope>NUCLEOTIDE SEQUENCE [LARGE SCALE GENOMIC DNA]</scope>
    <source>
        <strain evidence="9 10">K23_9</strain>
    </source>
</reference>
<evidence type="ECO:0000256" key="1">
    <source>
        <dbReference type="ARBA" id="ARBA00004651"/>
    </source>
</evidence>
<evidence type="ECO:0000256" key="4">
    <source>
        <dbReference type="ARBA" id="ARBA00022475"/>
    </source>
</evidence>
<sequence length="319" mass="34172">MPPNLWPIISSVFGVILVMVIGGGCRRAGWLTREADRSLARLTTNLLIPSFFLDRILYGTSTDTLAVAWMPPVVGFVTTTVGFMLALWFARLVGPAIGLDTDAKQRAFGLCAGICNYGYIPLPLAEKFYENAVVDLILHNVGVDLALWSVGLAVLCGSSANGWRQALTNPPLIAVVLAIVIKHVVGVGVVPPFVMSAFSLLAACAIPMGLVLSGAIIVDFLGESKLGHSWRVVIAAIGFRQCIMPLLMLGAATALIRSEDLRQVMMLQASMPSAIFPVVLIRLYDKDVSTALSVVLSTSLAALILIPFWLGIGQWWLGV</sequence>
<feature type="transmembrane region" description="Helical" evidence="8">
    <location>
        <begin position="137"/>
        <end position="160"/>
    </location>
</feature>
<comment type="subcellular location">
    <subcellularLocation>
        <location evidence="1">Cell membrane</location>
        <topology evidence="1">Multi-pass membrane protein</topology>
    </subcellularLocation>
</comment>
<proteinExistence type="inferred from homology"/>
<dbReference type="Proteomes" id="UP000319817">
    <property type="component" value="Chromosome"/>
</dbReference>
<keyword evidence="5 8" id="KW-0812">Transmembrane</keyword>
<dbReference type="AlphaFoldDB" id="A0A517NX95"/>
<dbReference type="GO" id="GO:0005886">
    <property type="term" value="C:plasma membrane"/>
    <property type="evidence" value="ECO:0007669"/>
    <property type="project" value="UniProtKB-SubCell"/>
</dbReference>
<feature type="transmembrane region" description="Helical" evidence="8">
    <location>
        <begin position="200"/>
        <end position="221"/>
    </location>
</feature>
<comment type="similarity">
    <text evidence="2">Belongs to the auxin efflux carrier (TC 2.A.69) family.</text>
</comment>
<evidence type="ECO:0000256" key="6">
    <source>
        <dbReference type="ARBA" id="ARBA00022989"/>
    </source>
</evidence>
<dbReference type="InterPro" id="IPR038770">
    <property type="entry name" value="Na+/solute_symporter_sf"/>
</dbReference>
<feature type="transmembrane region" description="Helical" evidence="8">
    <location>
        <begin position="6"/>
        <end position="26"/>
    </location>
</feature>
<feature type="transmembrane region" description="Helical" evidence="8">
    <location>
        <begin position="291"/>
        <end position="317"/>
    </location>
</feature>
<evidence type="ECO:0000313" key="9">
    <source>
        <dbReference type="EMBL" id="QDT11741.1"/>
    </source>
</evidence>
<accession>A0A517NX95</accession>
<gene>
    <name evidence="9" type="ORF">K239x_37410</name>
</gene>
<dbReference type="Gene3D" id="1.20.1530.20">
    <property type="match status" value="1"/>
</dbReference>
<dbReference type="RefSeq" id="WP_145419530.1">
    <property type="nucleotide sequence ID" value="NZ_CP036526.1"/>
</dbReference>
<evidence type="ECO:0000256" key="7">
    <source>
        <dbReference type="ARBA" id="ARBA00023136"/>
    </source>
</evidence>